<dbReference type="Gene3D" id="2.10.260.10">
    <property type="match status" value="1"/>
</dbReference>
<organism evidence="2 3">
    <name type="scientific">Methylopila turkensis</name>
    <dbReference type="NCBI Taxonomy" id="1437816"/>
    <lineage>
        <taxon>Bacteria</taxon>
        <taxon>Pseudomonadati</taxon>
        <taxon>Pseudomonadota</taxon>
        <taxon>Alphaproteobacteria</taxon>
        <taxon>Hyphomicrobiales</taxon>
        <taxon>Methylopilaceae</taxon>
        <taxon>Methylopila</taxon>
    </lineage>
</organism>
<dbReference type="RefSeq" id="WP_271201158.1">
    <property type="nucleotide sequence ID" value="NZ_BSFL01000003.1"/>
</dbReference>
<name>A0A9W6JQT0_9HYPH</name>
<sequence length="88" mass="9627">MGRFDAKTSLKGQATIPVEVRRALGLEPGGSVQFVVGADGDVRVIAKTKTMRHLKGIFGPTAQPFDVDEAIYDTVRRRTAKDRTEPDL</sequence>
<protein>
    <recommendedName>
        <fullName evidence="1">SpoVT-AbrB domain-containing protein</fullName>
    </recommendedName>
</protein>
<evidence type="ECO:0000259" key="1">
    <source>
        <dbReference type="SMART" id="SM00966"/>
    </source>
</evidence>
<proteinExistence type="predicted"/>
<dbReference type="SUPFAM" id="SSF89447">
    <property type="entry name" value="AbrB/MazE/MraZ-like"/>
    <property type="match status" value="1"/>
</dbReference>
<feature type="domain" description="SpoVT-AbrB" evidence="1">
    <location>
        <begin position="6"/>
        <end position="52"/>
    </location>
</feature>
<accession>A0A9W6JQT0</accession>
<dbReference type="EMBL" id="BSFL01000003">
    <property type="protein sequence ID" value="GLK80669.1"/>
    <property type="molecule type" value="Genomic_DNA"/>
</dbReference>
<dbReference type="InterPro" id="IPR007159">
    <property type="entry name" value="SpoVT-AbrB_dom"/>
</dbReference>
<dbReference type="Proteomes" id="UP001143309">
    <property type="component" value="Unassembled WGS sequence"/>
</dbReference>
<evidence type="ECO:0000313" key="2">
    <source>
        <dbReference type="EMBL" id="GLK80669.1"/>
    </source>
</evidence>
<evidence type="ECO:0000313" key="3">
    <source>
        <dbReference type="Proteomes" id="UP001143309"/>
    </source>
</evidence>
<reference evidence="2" key="1">
    <citation type="journal article" date="2014" name="Int. J. Syst. Evol. Microbiol.">
        <title>Complete genome sequence of Corynebacterium casei LMG S-19264T (=DSM 44701T), isolated from a smear-ripened cheese.</title>
        <authorList>
            <consortium name="US DOE Joint Genome Institute (JGI-PGF)"/>
            <person name="Walter F."/>
            <person name="Albersmeier A."/>
            <person name="Kalinowski J."/>
            <person name="Ruckert C."/>
        </authorList>
    </citation>
    <scope>NUCLEOTIDE SEQUENCE</scope>
    <source>
        <strain evidence="2">VKM B-2748</strain>
    </source>
</reference>
<dbReference type="Pfam" id="PF04014">
    <property type="entry name" value="MazE_antitoxin"/>
    <property type="match status" value="1"/>
</dbReference>
<keyword evidence="3" id="KW-1185">Reference proteome</keyword>
<dbReference type="AlphaFoldDB" id="A0A9W6JQT0"/>
<dbReference type="GO" id="GO:0003677">
    <property type="term" value="F:DNA binding"/>
    <property type="evidence" value="ECO:0007669"/>
    <property type="project" value="InterPro"/>
</dbReference>
<gene>
    <name evidence="2" type="ORF">GCM10008174_24100</name>
</gene>
<reference evidence="2" key="2">
    <citation type="submission" date="2023-01" db="EMBL/GenBank/DDBJ databases">
        <authorList>
            <person name="Sun Q."/>
            <person name="Evtushenko L."/>
        </authorList>
    </citation>
    <scope>NUCLEOTIDE SEQUENCE</scope>
    <source>
        <strain evidence="2">VKM B-2748</strain>
    </source>
</reference>
<dbReference type="InterPro" id="IPR037914">
    <property type="entry name" value="SpoVT-AbrB_sf"/>
</dbReference>
<dbReference type="SMART" id="SM00966">
    <property type="entry name" value="SpoVT_AbrB"/>
    <property type="match status" value="1"/>
</dbReference>
<comment type="caution">
    <text evidence="2">The sequence shown here is derived from an EMBL/GenBank/DDBJ whole genome shotgun (WGS) entry which is preliminary data.</text>
</comment>